<dbReference type="RefSeq" id="WP_115326548.1">
    <property type="nucleotide sequence ID" value="NZ_JACKST010000065.1"/>
</dbReference>
<feature type="compositionally biased region" description="Basic and acidic residues" evidence="1">
    <location>
        <begin position="12"/>
        <end position="25"/>
    </location>
</feature>
<feature type="region of interest" description="Disordered" evidence="1">
    <location>
        <begin position="1"/>
        <end position="111"/>
    </location>
</feature>
<gene>
    <name evidence="2" type="ORF">NCTC10742_00826</name>
</gene>
<evidence type="ECO:0000256" key="1">
    <source>
        <dbReference type="SAM" id="MobiDB-lite"/>
    </source>
</evidence>
<name>A0A378SFY2_9MYCO</name>
<feature type="compositionally biased region" description="Basic and acidic residues" evidence="1">
    <location>
        <begin position="32"/>
        <end position="56"/>
    </location>
</feature>
<protein>
    <submittedName>
        <fullName evidence="2">Uncharacterized protein</fullName>
    </submittedName>
</protein>
<organism evidence="2 3">
    <name type="scientific">Mycolicibacterium gilvum</name>
    <dbReference type="NCBI Taxonomy" id="1804"/>
    <lineage>
        <taxon>Bacteria</taxon>
        <taxon>Bacillati</taxon>
        <taxon>Actinomycetota</taxon>
        <taxon>Actinomycetes</taxon>
        <taxon>Mycobacteriales</taxon>
        <taxon>Mycobacteriaceae</taxon>
        <taxon>Mycolicibacterium</taxon>
    </lineage>
</organism>
<dbReference type="AlphaFoldDB" id="A0A378SFY2"/>
<reference evidence="2 3" key="1">
    <citation type="submission" date="2018-06" db="EMBL/GenBank/DDBJ databases">
        <authorList>
            <consortium name="Pathogen Informatics"/>
            <person name="Doyle S."/>
        </authorList>
    </citation>
    <scope>NUCLEOTIDE SEQUENCE [LARGE SCALE GENOMIC DNA]</scope>
    <source>
        <strain evidence="2 3">NCTC10742</strain>
    </source>
</reference>
<evidence type="ECO:0000313" key="3">
    <source>
        <dbReference type="Proteomes" id="UP000254291"/>
    </source>
</evidence>
<sequence length="111" mass="12324">MTTNDQTQQRSTGDKPDVTLDHVTETPDPDTDERTEKPEITDEHREKAKEMAKAYSDDLQTTTLPGSSGTVSGTSVTDWVDDADKGKIETSADEGNVEYRNTEEFKKKLEG</sequence>
<accession>A0A378SFY2</accession>
<evidence type="ECO:0000313" key="2">
    <source>
        <dbReference type="EMBL" id="STZ41620.1"/>
    </source>
</evidence>
<feature type="compositionally biased region" description="Polar residues" evidence="1">
    <location>
        <begin position="1"/>
        <end position="11"/>
    </location>
</feature>
<feature type="compositionally biased region" description="Low complexity" evidence="1">
    <location>
        <begin position="61"/>
        <end position="78"/>
    </location>
</feature>
<dbReference type="EMBL" id="UGQM01000001">
    <property type="protein sequence ID" value="STZ41620.1"/>
    <property type="molecule type" value="Genomic_DNA"/>
</dbReference>
<proteinExistence type="predicted"/>
<dbReference type="Proteomes" id="UP000254291">
    <property type="component" value="Unassembled WGS sequence"/>
</dbReference>
<feature type="compositionally biased region" description="Basic and acidic residues" evidence="1">
    <location>
        <begin position="100"/>
        <end position="111"/>
    </location>
</feature>